<evidence type="ECO:0000313" key="2">
    <source>
        <dbReference type="EMBL" id="UOO89755.1"/>
    </source>
</evidence>
<dbReference type="Gene3D" id="3.40.50.12780">
    <property type="entry name" value="N-terminal domain of ligase-like"/>
    <property type="match status" value="1"/>
</dbReference>
<protein>
    <recommendedName>
        <fullName evidence="4">Long-chain-fatty-acyl-CoA reductase</fullName>
    </recommendedName>
</protein>
<keyword evidence="1" id="KW-0521">NADP</keyword>
<dbReference type="Proteomes" id="UP000832011">
    <property type="component" value="Chromosome"/>
</dbReference>
<accession>A0ABY4E1U8</accession>
<name>A0ABY4E1U8_9NEIS</name>
<evidence type="ECO:0008006" key="4">
    <source>
        <dbReference type="Google" id="ProtNLM"/>
    </source>
</evidence>
<evidence type="ECO:0000313" key="3">
    <source>
        <dbReference type="Proteomes" id="UP000832011"/>
    </source>
</evidence>
<dbReference type="InterPro" id="IPR008670">
    <property type="entry name" value="CoA_reduct_LuxC"/>
</dbReference>
<organism evidence="2 3">
    <name type="scientific">Vitreoscilla massiliensis</name>
    <dbReference type="NCBI Taxonomy" id="1689272"/>
    <lineage>
        <taxon>Bacteria</taxon>
        <taxon>Pseudomonadati</taxon>
        <taxon>Pseudomonadota</taxon>
        <taxon>Betaproteobacteria</taxon>
        <taxon>Neisseriales</taxon>
        <taxon>Neisseriaceae</taxon>
        <taxon>Vitreoscilla</taxon>
    </lineage>
</organism>
<evidence type="ECO:0000256" key="1">
    <source>
        <dbReference type="ARBA" id="ARBA00022857"/>
    </source>
</evidence>
<dbReference type="InterPro" id="IPR042099">
    <property type="entry name" value="ANL_N_sf"/>
</dbReference>
<proteinExistence type="predicted"/>
<dbReference type="EMBL" id="CP091511">
    <property type="protein sequence ID" value="UOO89755.1"/>
    <property type="molecule type" value="Genomic_DNA"/>
</dbReference>
<dbReference type="SUPFAM" id="SSF56801">
    <property type="entry name" value="Acetyl-CoA synthetase-like"/>
    <property type="match status" value="1"/>
</dbReference>
<dbReference type="RefSeq" id="WP_058355559.1">
    <property type="nucleotide sequence ID" value="NZ_CABKVG010000007.1"/>
</dbReference>
<keyword evidence="3" id="KW-1185">Reference proteome</keyword>
<reference evidence="2 3" key="1">
    <citation type="journal article" date="2022" name="Res Sq">
        <title>Evolution of multicellular longitudinally dividing oral cavity symbionts (Neisseriaceae).</title>
        <authorList>
            <person name="Nyongesa S."/>
            <person name="Weber P."/>
            <person name="Bernet E."/>
            <person name="Pullido F."/>
            <person name="Nieckarz M."/>
            <person name="Delaby M."/>
            <person name="Nieves C."/>
            <person name="Viehboeck T."/>
            <person name="Krause N."/>
            <person name="Rivera-Millot A."/>
            <person name="Nakamura A."/>
            <person name="Vischer N."/>
            <person name="VanNieuwenhze M."/>
            <person name="Brun Y."/>
            <person name="Cava F."/>
            <person name="Bulgheresi S."/>
            <person name="Veyrier F."/>
        </authorList>
    </citation>
    <scope>NUCLEOTIDE SEQUENCE [LARGE SCALE GENOMIC DNA]</scope>
    <source>
        <strain evidence="2 3">SN4</strain>
    </source>
</reference>
<dbReference type="InterPro" id="IPR016161">
    <property type="entry name" value="Ald_DH/histidinol_DH"/>
</dbReference>
<dbReference type="PANTHER" id="PTHR43845:SF1">
    <property type="entry name" value="BLR5969 PROTEIN"/>
    <property type="match status" value="1"/>
</dbReference>
<gene>
    <name evidence="2" type="ORF">LVJ82_01830</name>
</gene>
<dbReference type="PANTHER" id="PTHR43845">
    <property type="entry name" value="BLR5969 PROTEIN"/>
    <property type="match status" value="1"/>
</dbReference>
<dbReference type="Pfam" id="PF05893">
    <property type="entry name" value="LuxC"/>
    <property type="match status" value="1"/>
</dbReference>
<dbReference type="SUPFAM" id="SSF53720">
    <property type="entry name" value="ALDH-like"/>
    <property type="match status" value="1"/>
</dbReference>
<sequence length="843" mass="94151">MEQYTHPHYWFGQWIDDAQLSKELLQRSLAPRFNQILSLAFPFQDLLQTCQALADDLFQQQKSFTVLHGYLCTQMATAEAQAILVQLIAMLQKETLQDKLLSELGTTQPHVLERRYPERQFETWAPLGCLVHVMPANVFAVAAMGLLEGLLSNNINMVKVSARDSQFAALFAQELVSHDRSDRLHDYIAVLRLSSKQNDLLQSLFDQADVISAWGGEAAISAIRKMAPDSVRIVAWGHKVSFAYLSHSMLQNQEAIEGFAKDMCVLDQQACSSPQTLFVEGNEQEVLQVAQALNTALTRIAPTIPAEDPDDAAWAEIATVINVATAEQALGLCHVIQEPHRAWRLIVDYRPGLKPSPLYRTLWIKPIQAEQVTSVLRPMRAWLQTCGLAANFNETKVLVRKLFAAGVSRITRPGEMLNSYNGSPHDGLYALQQFMRRITLDASEEFAQLGSFAQLENGAADKMLSKSKIMTKADFLQLMHSQQHTYGLVVRSGGSSGQTAYSHFLWKDYAKQMKETAHGLLAAGLNPKTDVVMNAFAAGYMYGSFISFWTILETLQIRQLPMAMVDDYQLLVDEIIQQQATVLIGMTPHLLGLFNAQGQRIKDYGGLKKVYFGGEGLSRSQRHYIQQCGVDILRSVTYGSNDAGPIGYQCEYCEGGVHHLFSALQRLEIVDLEQDVPVEQGEIGRLILTSQARTSPNLERYEIGDTGRWIDTACACGRSDPLFELVGRMGDVFKAGTPQLNYAQFVQIFSDQANYSGRLQIHLHADGQFNVIEVWMDDSLGMTEDAAAALLLNQYPELSMVQKLGLPVKVQIRIQVEADFVKIKASGKIKHVFDHRQTAVIEQ</sequence>